<organism evidence="1 2">
    <name type="scientific">Leptospira yasudae</name>
    <dbReference type="NCBI Taxonomy" id="2202201"/>
    <lineage>
        <taxon>Bacteria</taxon>
        <taxon>Pseudomonadati</taxon>
        <taxon>Spirochaetota</taxon>
        <taxon>Spirochaetia</taxon>
        <taxon>Leptospirales</taxon>
        <taxon>Leptospiraceae</taxon>
        <taxon>Leptospira</taxon>
    </lineage>
</organism>
<reference evidence="1 2" key="2">
    <citation type="journal article" date="2020" name="Int. J. Syst. Evol. Microbiol.">
        <title>Leptospira yasudae sp. nov. and Leptospira stimsonii sp. nov., two new species of the pathogenic group isolated from environmental sources.</title>
        <authorList>
            <person name="Casanovas-Massana A."/>
            <person name="Hamond C."/>
            <person name="Santos L.A."/>
            <person name="de Oliveira D."/>
            <person name="Hacker K.P."/>
            <person name="Balassiano I."/>
            <person name="Costa F."/>
            <person name="Medeiros M.A."/>
            <person name="Reis M.G."/>
            <person name="Ko A.I."/>
            <person name="Wunder E.A."/>
        </authorList>
    </citation>
    <scope>NUCLEOTIDE SEQUENCE [LARGE SCALE GENOMIC DNA]</scope>
    <source>
        <strain evidence="1 2">B21</strain>
    </source>
</reference>
<evidence type="ECO:0008006" key="3">
    <source>
        <dbReference type="Google" id="ProtNLM"/>
    </source>
</evidence>
<dbReference type="Pfam" id="PF14022">
    <property type="entry name" value="DUF4238"/>
    <property type="match status" value="1"/>
</dbReference>
<accession>A0ABX9LX94</accession>
<dbReference type="EMBL" id="QHCR01000015">
    <property type="protein sequence ID" value="RHX77489.1"/>
    <property type="molecule type" value="Genomic_DNA"/>
</dbReference>
<dbReference type="RefSeq" id="WP_118957986.1">
    <property type="nucleotide sequence ID" value="NZ_QHCR01000015.1"/>
</dbReference>
<name>A0ABX9LX94_9LEPT</name>
<comment type="caution">
    <text evidence="1">The sequence shown here is derived from an EMBL/GenBank/DDBJ whole genome shotgun (WGS) entry which is preliminary data.</text>
</comment>
<dbReference type="InterPro" id="IPR025332">
    <property type="entry name" value="DUF4238"/>
</dbReference>
<keyword evidence="2" id="KW-1185">Reference proteome</keyword>
<reference evidence="2" key="1">
    <citation type="submission" date="2018-05" db="EMBL/GenBank/DDBJ databases">
        <title>Leptospira yasudae sp. nov. and Leptospira stimsonii sp. nov., two pathogenic species of the genus Leptospira isolated from environmental sources.</title>
        <authorList>
            <person name="Casanovas-Massana A."/>
            <person name="Hamond C."/>
            <person name="Santos L.A."/>
            <person name="Hacker K.P."/>
            <person name="Balassiano I."/>
            <person name="Medeiros M.A."/>
            <person name="Reis M.G."/>
            <person name="Ko A.I."/>
            <person name="Wunder E.A."/>
        </authorList>
    </citation>
    <scope>NUCLEOTIDE SEQUENCE [LARGE SCALE GENOMIC DNA]</scope>
    <source>
        <strain evidence="2">B21</strain>
    </source>
</reference>
<proteinExistence type="predicted"/>
<gene>
    <name evidence="1" type="ORF">DLM77_20935</name>
</gene>
<dbReference type="Proteomes" id="UP000285569">
    <property type="component" value="Unassembled WGS sequence"/>
</dbReference>
<sequence>MPEKKRHHYVPKLYLRYFSKDLKSITVFSIKSAKVVSTQAPIARQCYEDYLYGKDPGFENKLGELEGATQTVLKKIHSQNRLPKKGTDDYFILLVFIMYQQARTLYAADQTDEWIDKLAKTIVKLDLKASGRTDITPEEIDSAKITLKEPAKFNIRAISENIPLLLDMDCKLIVNRTKKEFITSDNPVILYNKYYLNEDRNYTGLACKGLLIFYPLSSKHYLIYFDPNIYLIRNSLFRKFRILKNSKDCHSLNILQTINANENLYTLNSNEEELLDLLSKAKGFRSTDKFSVQDFILKKRDGKVGQFIHSSKQRIRFNLEISFLTVKKKIDKFYLNQFLVREPALVKLHQEFIAGIDDRKYKPSEWAKFLKDKKEQSKKSQPSESGN</sequence>
<evidence type="ECO:0000313" key="1">
    <source>
        <dbReference type="EMBL" id="RHX77489.1"/>
    </source>
</evidence>
<evidence type="ECO:0000313" key="2">
    <source>
        <dbReference type="Proteomes" id="UP000285569"/>
    </source>
</evidence>
<protein>
    <recommendedName>
        <fullName evidence="3">DUF4238 domain-containing protein</fullName>
    </recommendedName>
</protein>